<dbReference type="Proteomes" id="UP001229952">
    <property type="component" value="Chromosome"/>
</dbReference>
<organism evidence="1 2">
    <name type="scientific">Streptomyces laculatispora</name>
    <dbReference type="NCBI Taxonomy" id="887464"/>
    <lineage>
        <taxon>Bacteria</taxon>
        <taxon>Bacillati</taxon>
        <taxon>Actinomycetota</taxon>
        <taxon>Actinomycetes</taxon>
        <taxon>Kitasatosporales</taxon>
        <taxon>Streptomycetaceae</taxon>
        <taxon>Streptomyces</taxon>
    </lineage>
</organism>
<dbReference type="Gene3D" id="3.50.50.60">
    <property type="entry name" value="FAD/NAD(P)-binding domain"/>
    <property type="match status" value="1"/>
</dbReference>
<dbReference type="EMBL" id="CP120992">
    <property type="protein sequence ID" value="WLQ41799.1"/>
    <property type="molecule type" value="Genomic_DNA"/>
</dbReference>
<sequence>MAGPAARGDLGGARDGGLDNRWTGLADASGPVVTGLVGIGDAVTYTNPTMGQGVALALRAAQWVARQAGTAGDEPASFAADYHRWTEQALRPWFDIQVAMDRANEAQLRNPARASAQPPTAVAREKAALSACTWDDPVMMRARARIRHLVLPADQAYGTEEVRARLACWLADHPDFTPGFDGPAREEWESAVRRTETATVPGRAPSR</sequence>
<name>A0ABY9I588_9ACTN</name>
<proteinExistence type="predicted"/>
<reference evidence="1 2" key="1">
    <citation type="submission" date="2023-03" db="EMBL/GenBank/DDBJ databases">
        <title>Isolation and description of six Streptomyces strains from soil environments, able to metabolize different microbial glucans.</title>
        <authorList>
            <person name="Widen T."/>
            <person name="Larsbrink J."/>
        </authorList>
    </citation>
    <scope>NUCLEOTIDE SEQUENCE [LARGE SCALE GENOMIC DNA]</scope>
    <source>
        <strain evidence="1 2">Mut2</strain>
    </source>
</reference>
<keyword evidence="2" id="KW-1185">Reference proteome</keyword>
<accession>A0ABY9I588</accession>
<dbReference type="InterPro" id="IPR036188">
    <property type="entry name" value="FAD/NAD-bd_sf"/>
</dbReference>
<evidence type="ECO:0000313" key="1">
    <source>
        <dbReference type="EMBL" id="WLQ41799.1"/>
    </source>
</evidence>
<dbReference type="SUPFAM" id="SSF51905">
    <property type="entry name" value="FAD/NAD(P)-binding domain"/>
    <property type="match status" value="1"/>
</dbReference>
<gene>
    <name evidence="1" type="ORF">P8A22_18485</name>
</gene>
<evidence type="ECO:0000313" key="2">
    <source>
        <dbReference type="Proteomes" id="UP001229952"/>
    </source>
</evidence>
<dbReference type="RefSeq" id="WP_306088775.1">
    <property type="nucleotide sequence ID" value="NZ_CP120992.1"/>
</dbReference>
<protein>
    <submittedName>
        <fullName evidence="1">Uncharacterized protein</fullName>
    </submittedName>
</protein>